<feature type="binding site" evidence="12">
    <location>
        <position position="286"/>
    </location>
    <ligand>
        <name>K(+)</name>
        <dbReference type="ChEBI" id="CHEBI:29103"/>
    </ligand>
</feature>
<comment type="function">
    <text evidence="12">Catalyzes the phosphorylation of ribose at O-5 in a reaction requiring ATP and magnesium. The resulting D-ribose-5-phosphate can then be used either for sythesis of nucleotides, histidine, and tryptophan, or as a component of the pentose phosphate pathway.</text>
</comment>
<dbReference type="PANTHER" id="PTHR10584">
    <property type="entry name" value="SUGAR KINASE"/>
    <property type="match status" value="1"/>
</dbReference>
<keyword evidence="8 12" id="KW-0067">ATP-binding</keyword>
<keyword evidence="10 12" id="KW-0630">Potassium</keyword>
<dbReference type="InterPro" id="IPR002173">
    <property type="entry name" value="Carboh/pur_kinase_PfkB_CS"/>
</dbReference>
<comment type="activity regulation">
    <text evidence="12">Activated by a monovalent cation that binds near, but not in, the active site. The most likely occupant of the site in vivo is potassium. Ion binding induces a conformational change that may alter substrate affinity.</text>
</comment>
<dbReference type="Proteomes" id="UP001462961">
    <property type="component" value="Unassembled WGS sequence"/>
</dbReference>
<dbReference type="InterPro" id="IPR011611">
    <property type="entry name" value="PfkB_dom"/>
</dbReference>
<keyword evidence="12" id="KW-0963">Cytoplasm</keyword>
<accession>A0ABV0E973</accession>
<feature type="active site" description="Proton acceptor" evidence="12">
    <location>
        <position position="256"/>
    </location>
</feature>
<dbReference type="HAMAP" id="MF_01987">
    <property type="entry name" value="Ribokinase"/>
    <property type="match status" value="1"/>
</dbReference>
<evidence type="ECO:0000256" key="1">
    <source>
        <dbReference type="ARBA" id="ARBA00005380"/>
    </source>
</evidence>
<evidence type="ECO:0000256" key="12">
    <source>
        <dbReference type="HAMAP-Rule" id="MF_01987"/>
    </source>
</evidence>
<dbReference type="PRINTS" id="PR00990">
    <property type="entry name" value="RIBOKINASE"/>
</dbReference>
<evidence type="ECO:0000259" key="13">
    <source>
        <dbReference type="Pfam" id="PF00294"/>
    </source>
</evidence>
<dbReference type="Pfam" id="PF00294">
    <property type="entry name" value="PfkB"/>
    <property type="match status" value="1"/>
</dbReference>
<gene>
    <name evidence="12" type="primary">rbsK</name>
    <name evidence="14" type="ORF">VOI32_39660</name>
</gene>
<keyword evidence="6 12" id="KW-0547">Nucleotide-binding</keyword>
<comment type="cofactor">
    <cofactor evidence="12">
        <name>Mg(2+)</name>
        <dbReference type="ChEBI" id="CHEBI:18420"/>
    </cofactor>
    <text evidence="12">Requires a divalent cation, most likely magnesium in vivo, as an electrophilic catalyst to aid phosphoryl group transfer. It is the chelate of the metal and the nucleotide that is the actual substrate.</text>
</comment>
<keyword evidence="5 12" id="KW-0479">Metal-binding</keyword>
<feature type="binding site" evidence="12">
    <location>
        <begin position="15"/>
        <end position="17"/>
    </location>
    <ligand>
        <name>substrate</name>
    </ligand>
</feature>
<dbReference type="SUPFAM" id="SSF53613">
    <property type="entry name" value="Ribokinase-like"/>
    <property type="match status" value="1"/>
</dbReference>
<dbReference type="PANTHER" id="PTHR10584:SF166">
    <property type="entry name" value="RIBOKINASE"/>
    <property type="match status" value="1"/>
</dbReference>
<evidence type="ECO:0000256" key="4">
    <source>
        <dbReference type="ARBA" id="ARBA00022679"/>
    </source>
</evidence>
<dbReference type="InterPro" id="IPR029056">
    <property type="entry name" value="Ribokinase-like"/>
</dbReference>
<evidence type="ECO:0000313" key="15">
    <source>
        <dbReference type="Proteomes" id="UP001462961"/>
    </source>
</evidence>
<comment type="subunit">
    <text evidence="12">Homodimer.</text>
</comment>
<comment type="pathway">
    <text evidence="12">Carbohydrate metabolism; D-ribose degradation; D-ribose 5-phosphate from beta-D-ribopyranose: step 2/2.</text>
</comment>
<comment type="caution">
    <text evidence="14">The sequence shown here is derived from an EMBL/GenBank/DDBJ whole genome shotgun (WGS) entry which is preliminary data.</text>
</comment>
<keyword evidence="7 12" id="KW-0418">Kinase</keyword>
<evidence type="ECO:0000256" key="10">
    <source>
        <dbReference type="ARBA" id="ARBA00022958"/>
    </source>
</evidence>
<name>A0ABV0E973_9BURK</name>
<comment type="catalytic activity">
    <reaction evidence="12">
        <text>D-ribose + ATP = D-ribose 5-phosphate + ADP + H(+)</text>
        <dbReference type="Rhea" id="RHEA:13697"/>
        <dbReference type="ChEBI" id="CHEBI:15378"/>
        <dbReference type="ChEBI" id="CHEBI:30616"/>
        <dbReference type="ChEBI" id="CHEBI:47013"/>
        <dbReference type="ChEBI" id="CHEBI:78346"/>
        <dbReference type="ChEBI" id="CHEBI:456216"/>
        <dbReference type="EC" id="2.7.1.15"/>
    </reaction>
</comment>
<comment type="subcellular location">
    <subcellularLocation>
        <location evidence="12">Cytoplasm</location>
    </subcellularLocation>
</comment>
<evidence type="ECO:0000256" key="5">
    <source>
        <dbReference type="ARBA" id="ARBA00022723"/>
    </source>
</evidence>
<feature type="binding site" evidence="12">
    <location>
        <position position="289"/>
    </location>
    <ligand>
        <name>K(+)</name>
        <dbReference type="ChEBI" id="CHEBI:29103"/>
    </ligand>
</feature>
<keyword evidence="11 12" id="KW-0119">Carbohydrate metabolism</keyword>
<dbReference type="RefSeq" id="WP_012406562.1">
    <property type="nucleotide sequence ID" value="NZ_JAKUCO010000109.1"/>
</dbReference>
<comment type="similarity">
    <text evidence="12">Belongs to the carbohydrate kinase PfkB family. Ribokinase subfamily.</text>
</comment>
<evidence type="ECO:0000313" key="14">
    <source>
        <dbReference type="EMBL" id="MEO1759969.1"/>
    </source>
</evidence>
<keyword evidence="4 12" id="KW-0808">Transferase</keyword>
<feature type="binding site" evidence="12">
    <location>
        <position position="291"/>
    </location>
    <ligand>
        <name>K(+)</name>
        <dbReference type="ChEBI" id="CHEBI:29103"/>
    </ligand>
</feature>
<protein>
    <recommendedName>
        <fullName evidence="3 12">Ribokinase</fullName>
        <shortName evidence="12">RK</shortName>
        <ecNumber evidence="2 12">2.7.1.15</ecNumber>
    </recommendedName>
</protein>
<dbReference type="EMBL" id="JAYLVJ010000098">
    <property type="protein sequence ID" value="MEO1759969.1"/>
    <property type="molecule type" value="Genomic_DNA"/>
</dbReference>
<dbReference type="CDD" id="cd01174">
    <property type="entry name" value="ribokinase"/>
    <property type="match status" value="1"/>
</dbReference>
<dbReference type="GO" id="GO:0004747">
    <property type="term" value="F:ribokinase activity"/>
    <property type="evidence" value="ECO:0007669"/>
    <property type="project" value="UniProtKB-EC"/>
</dbReference>
<feature type="domain" description="Carbohydrate kinase PfkB" evidence="13">
    <location>
        <begin position="8"/>
        <end position="298"/>
    </location>
</feature>
<dbReference type="Gene3D" id="3.40.1190.20">
    <property type="match status" value="1"/>
</dbReference>
<feature type="binding site" evidence="12">
    <location>
        <position position="188"/>
    </location>
    <ligand>
        <name>ATP</name>
        <dbReference type="ChEBI" id="CHEBI:30616"/>
    </ligand>
</feature>
<dbReference type="InterPro" id="IPR002139">
    <property type="entry name" value="Ribo/fructo_kinase"/>
</dbReference>
<dbReference type="EC" id="2.7.1.15" evidence="2 12"/>
<evidence type="ECO:0000256" key="3">
    <source>
        <dbReference type="ARBA" id="ARBA00016943"/>
    </source>
</evidence>
<proteinExistence type="inferred from homology"/>
<evidence type="ECO:0000256" key="2">
    <source>
        <dbReference type="ARBA" id="ARBA00012035"/>
    </source>
</evidence>
<evidence type="ECO:0000256" key="6">
    <source>
        <dbReference type="ARBA" id="ARBA00022741"/>
    </source>
</evidence>
<dbReference type="PROSITE" id="PS00584">
    <property type="entry name" value="PFKB_KINASES_2"/>
    <property type="match status" value="1"/>
</dbReference>
<evidence type="ECO:0000256" key="9">
    <source>
        <dbReference type="ARBA" id="ARBA00022842"/>
    </source>
</evidence>
<keyword evidence="15" id="KW-1185">Reference proteome</keyword>
<feature type="binding site" evidence="12">
    <location>
        <begin position="224"/>
        <end position="229"/>
    </location>
    <ligand>
        <name>ATP</name>
        <dbReference type="ChEBI" id="CHEBI:30616"/>
    </ligand>
</feature>
<evidence type="ECO:0000256" key="11">
    <source>
        <dbReference type="ARBA" id="ARBA00023277"/>
    </source>
</evidence>
<evidence type="ECO:0000256" key="8">
    <source>
        <dbReference type="ARBA" id="ARBA00022840"/>
    </source>
</evidence>
<keyword evidence="9 12" id="KW-0460">Magnesium</keyword>
<feature type="binding site" evidence="12">
    <location>
        <begin position="42"/>
        <end position="46"/>
    </location>
    <ligand>
        <name>substrate</name>
    </ligand>
</feature>
<reference evidence="14 15" key="1">
    <citation type="submission" date="2024-01" db="EMBL/GenBank/DDBJ databases">
        <title>The diversity of rhizobia nodulating Mimosa spp. in eleven states of Brazil covering several biomes is determined by host plant, location, and edaphic factors.</title>
        <authorList>
            <person name="Rouws L."/>
            <person name="Barauna A."/>
            <person name="Beukes C."/>
            <person name="De Faria S.M."/>
            <person name="Gross E."/>
            <person name="Dos Reis Junior F.B."/>
            <person name="Simon M."/>
            <person name="Maluk M."/>
            <person name="Odee D.W."/>
            <person name="Kenicer G."/>
            <person name="Young J.P.W."/>
            <person name="Reis V.M."/>
            <person name="Zilli J."/>
            <person name="James E.K."/>
        </authorList>
    </citation>
    <scope>NUCLEOTIDE SEQUENCE [LARGE SCALE GENOMIC DNA]</scope>
    <source>
        <strain evidence="14 15">JHI1651</strain>
    </source>
</reference>
<comment type="similarity">
    <text evidence="1">Belongs to the carbohydrate kinase pfkB family.</text>
</comment>
<dbReference type="InterPro" id="IPR011877">
    <property type="entry name" value="Ribokinase"/>
</dbReference>
<feature type="binding site" evidence="12">
    <location>
        <position position="256"/>
    </location>
    <ligand>
        <name>substrate</name>
    </ligand>
</feature>
<feature type="binding site" evidence="12">
    <location>
        <position position="252"/>
    </location>
    <ligand>
        <name>K(+)</name>
        <dbReference type="ChEBI" id="CHEBI:29103"/>
    </ligand>
</feature>
<comment type="caution">
    <text evidence="12">Lacks conserved residue(s) required for the propagation of feature annotation.</text>
</comment>
<sequence length="314" mass="32453">MNATSRPLMFFGTTNLDLCFEVEHLPAAGESVMGTLARYAGGKGANQAVAAARLGAAPRFFTRIGGDEAGDFLLRSLEEAGVIVDAVEIASGEPSGSALVAVGNDGSNVVIIDPGANRHITVASISHGASFISQDTVVVAEMGLPLPALEYLFSLKREVPFTLVFNPAPVQSGMSRDAWRAVDIVTPNAAEASELTGIRVVDDKTARSAATALLGLGPRAVVITLGEQGSWYADIEQSFGMPAFPVQAVDTTGAGDAFTGGLAAAIAMGHPIRSAICRAMAVAAISVTRHGAQIAMPSAREVDDFLQPIMSLES</sequence>
<organism evidence="14 15">
    <name type="scientific">Paraburkholderia caribensis</name>
    <dbReference type="NCBI Taxonomy" id="75105"/>
    <lineage>
        <taxon>Bacteria</taxon>
        <taxon>Pseudomonadati</taxon>
        <taxon>Pseudomonadota</taxon>
        <taxon>Betaproteobacteria</taxon>
        <taxon>Burkholderiales</taxon>
        <taxon>Burkholderiaceae</taxon>
        <taxon>Paraburkholderia</taxon>
    </lineage>
</organism>
<feature type="binding site" evidence="12">
    <location>
        <begin position="255"/>
        <end position="256"/>
    </location>
    <ligand>
        <name>ATP</name>
        <dbReference type="ChEBI" id="CHEBI:30616"/>
    </ligand>
</feature>
<feature type="binding site" evidence="12">
    <location>
        <position position="250"/>
    </location>
    <ligand>
        <name>K(+)</name>
        <dbReference type="ChEBI" id="CHEBI:29103"/>
    </ligand>
</feature>
<evidence type="ECO:0000256" key="7">
    <source>
        <dbReference type="ARBA" id="ARBA00022777"/>
    </source>
</evidence>